<reference evidence="2 3" key="1">
    <citation type="submission" date="2013-05" db="EMBL/GenBank/DDBJ databases">
        <title>Genome assembly of Acinetobacter junii MTCC 11364.</title>
        <authorList>
            <person name="Khatri I."/>
            <person name="Singh N.K."/>
            <person name="Subramanian S."/>
            <person name="Mayilraj S."/>
        </authorList>
    </citation>
    <scope>NUCLEOTIDE SEQUENCE [LARGE SCALE GENOMIC DNA]</scope>
    <source>
        <strain evidence="2 3">MTCC 11364</strain>
    </source>
</reference>
<organism evidence="2 3">
    <name type="scientific">Acinetobacter junii CIP 107470 = MTCC 11364</name>
    <dbReference type="NCBI Taxonomy" id="1217666"/>
    <lineage>
        <taxon>Bacteria</taxon>
        <taxon>Pseudomonadati</taxon>
        <taxon>Pseudomonadota</taxon>
        <taxon>Gammaproteobacteria</taxon>
        <taxon>Moraxellales</taxon>
        <taxon>Moraxellaceae</taxon>
        <taxon>Acinetobacter</taxon>
    </lineage>
</organism>
<dbReference type="EMBL" id="ASYZ01000012">
    <property type="protein sequence ID" value="EPR87397.1"/>
    <property type="molecule type" value="Genomic_DNA"/>
</dbReference>
<keyword evidence="1" id="KW-0732">Signal</keyword>
<gene>
    <name evidence="2" type="ORF">L292_0375</name>
</gene>
<evidence type="ECO:0000313" key="2">
    <source>
        <dbReference type="EMBL" id="EPR87397.1"/>
    </source>
</evidence>
<feature type="signal peptide" evidence="1">
    <location>
        <begin position="1"/>
        <end position="23"/>
    </location>
</feature>
<dbReference type="PATRIC" id="fig|1330047.3.peg.144"/>
<sequence>MYKIIYKFSLIIAFLGLGSITNAANTIQFKGNIIEETCSISQKTKDCEVLSNIKDNIKVNTHNLSSLINESQKNETVEINLVKENDQNKAVLMVSYY</sequence>
<comment type="caution">
    <text evidence="2">The sequence shown here is derived from an EMBL/GenBank/DDBJ whole genome shotgun (WGS) entry which is preliminary data.</text>
</comment>
<evidence type="ECO:0000256" key="1">
    <source>
        <dbReference type="SAM" id="SignalP"/>
    </source>
</evidence>
<name>S7WZC5_ACIJU</name>
<dbReference type="AlphaFoldDB" id="S7WZC5"/>
<evidence type="ECO:0000313" key="3">
    <source>
        <dbReference type="Proteomes" id="UP000018420"/>
    </source>
</evidence>
<protein>
    <recommendedName>
        <fullName evidence="4">Type 1 fimbrial protein</fullName>
    </recommendedName>
</protein>
<feature type="chain" id="PRO_5004559142" description="Type 1 fimbrial protein" evidence="1">
    <location>
        <begin position="24"/>
        <end position="97"/>
    </location>
</feature>
<dbReference type="RefSeq" id="WP_004915333.1">
    <property type="nucleotide sequence ID" value="NZ_ASYZ01000012.1"/>
</dbReference>
<proteinExistence type="predicted"/>
<evidence type="ECO:0008006" key="4">
    <source>
        <dbReference type="Google" id="ProtNLM"/>
    </source>
</evidence>
<dbReference type="Proteomes" id="UP000018420">
    <property type="component" value="Unassembled WGS sequence"/>
</dbReference>
<accession>S7WZC5</accession>